<dbReference type="InterPro" id="IPR046349">
    <property type="entry name" value="C1-like_sf"/>
</dbReference>
<comment type="caution">
    <text evidence="9">The sequence shown here is derived from an EMBL/GenBank/DDBJ whole genome shotgun (WGS) entry which is preliminary data.</text>
</comment>
<evidence type="ECO:0000256" key="1">
    <source>
        <dbReference type="ARBA" id="ARBA00012612"/>
    </source>
</evidence>
<comment type="catalytic activity">
    <reaction evidence="6">
        <text>[protein]-dithiol + NAD(+) = [protein]-disulfide + NADH + H(+)</text>
        <dbReference type="Rhea" id="RHEA:18749"/>
        <dbReference type="Rhea" id="RHEA-COMP:10593"/>
        <dbReference type="Rhea" id="RHEA-COMP:10594"/>
        <dbReference type="ChEBI" id="CHEBI:15378"/>
        <dbReference type="ChEBI" id="CHEBI:29950"/>
        <dbReference type="ChEBI" id="CHEBI:50058"/>
        <dbReference type="ChEBI" id="CHEBI:57540"/>
        <dbReference type="ChEBI" id="CHEBI:57945"/>
        <dbReference type="EC" id="1.8.1.8"/>
    </reaction>
</comment>
<gene>
    <name evidence="9" type="ORF">LITE_LOCUS3568</name>
</gene>
<comment type="catalytic activity">
    <reaction evidence="7">
        <text>[protein]-dithiol + NADP(+) = [protein]-disulfide + NADPH + H(+)</text>
        <dbReference type="Rhea" id="RHEA:18753"/>
        <dbReference type="Rhea" id="RHEA-COMP:10593"/>
        <dbReference type="Rhea" id="RHEA-COMP:10594"/>
        <dbReference type="ChEBI" id="CHEBI:15378"/>
        <dbReference type="ChEBI" id="CHEBI:29950"/>
        <dbReference type="ChEBI" id="CHEBI:50058"/>
        <dbReference type="ChEBI" id="CHEBI:57783"/>
        <dbReference type="ChEBI" id="CHEBI:58349"/>
        <dbReference type="EC" id="1.8.1.8"/>
    </reaction>
</comment>
<keyword evidence="10" id="KW-1185">Reference proteome</keyword>
<dbReference type="InterPro" id="IPR052259">
    <property type="entry name" value="Nucleoredoxin-like"/>
</dbReference>
<comment type="similarity">
    <text evidence="5">Belongs to the nucleoredoxin family.</text>
</comment>
<evidence type="ECO:0000256" key="3">
    <source>
        <dbReference type="ARBA" id="ARBA00023002"/>
    </source>
</evidence>
<dbReference type="SUPFAM" id="SSF52833">
    <property type="entry name" value="Thioredoxin-like"/>
    <property type="match status" value="2"/>
</dbReference>
<accession>A0AAV0HB83</accession>
<protein>
    <recommendedName>
        <fullName evidence="1">protein-disulfide reductase</fullName>
        <ecNumber evidence="1">1.8.1.8</ecNumber>
    </recommendedName>
</protein>
<dbReference type="EMBL" id="CAMGYJ010000002">
    <property type="protein sequence ID" value="CAI0382442.1"/>
    <property type="molecule type" value="Genomic_DNA"/>
</dbReference>
<reference evidence="9" key="1">
    <citation type="submission" date="2022-08" db="EMBL/GenBank/DDBJ databases">
        <authorList>
            <person name="Gutierrez-Valencia J."/>
        </authorList>
    </citation>
    <scope>NUCLEOTIDE SEQUENCE</scope>
</reference>
<dbReference type="Proteomes" id="UP001154282">
    <property type="component" value="Unassembled WGS sequence"/>
</dbReference>
<evidence type="ECO:0000256" key="5">
    <source>
        <dbReference type="ARBA" id="ARBA00025782"/>
    </source>
</evidence>
<dbReference type="SUPFAM" id="SSF57889">
    <property type="entry name" value="Cysteine-rich domain"/>
    <property type="match status" value="1"/>
</dbReference>
<evidence type="ECO:0000259" key="8">
    <source>
        <dbReference type="PROSITE" id="PS51352"/>
    </source>
</evidence>
<evidence type="ECO:0000313" key="9">
    <source>
        <dbReference type="EMBL" id="CAI0382442.1"/>
    </source>
</evidence>
<proteinExistence type="inferred from homology"/>
<dbReference type="Pfam" id="PF13905">
    <property type="entry name" value="Thioredoxin_8"/>
    <property type="match status" value="2"/>
</dbReference>
<dbReference type="InterPro" id="IPR045870">
    <property type="entry name" value="TryX_NRX_thioredoxin_dom"/>
</dbReference>
<dbReference type="EC" id="1.8.1.8" evidence="1"/>
<evidence type="ECO:0000256" key="7">
    <source>
        <dbReference type="ARBA" id="ARBA00047804"/>
    </source>
</evidence>
<dbReference type="InterPro" id="IPR004146">
    <property type="entry name" value="DC1"/>
</dbReference>
<evidence type="ECO:0000256" key="4">
    <source>
        <dbReference type="ARBA" id="ARBA00023027"/>
    </source>
</evidence>
<dbReference type="InterPro" id="IPR012336">
    <property type="entry name" value="Thioredoxin-like_fold"/>
</dbReference>
<organism evidence="9 10">
    <name type="scientific">Linum tenue</name>
    <dbReference type="NCBI Taxonomy" id="586396"/>
    <lineage>
        <taxon>Eukaryota</taxon>
        <taxon>Viridiplantae</taxon>
        <taxon>Streptophyta</taxon>
        <taxon>Embryophyta</taxon>
        <taxon>Tracheophyta</taxon>
        <taxon>Spermatophyta</taxon>
        <taxon>Magnoliopsida</taxon>
        <taxon>eudicotyledons</taxon>
        <taxon>Gunneridae</taxon>
        <taxon>Pentapetalae</taxon>
        <taxon>rosids</taxon>
        <taxon>fabids</taxon>
        <taxon>Malpighiales</taxon>
        <taxon>Linaceae</taxon>
        <taxon>Linum</taxon>
    </lineage>
</organism>
<feature type="domain" description="Thioredoxin" evidence="8">
    <location>
        <begin position="1"/>
        <end position="189"/>
    </location>
</feature>
<dbReference type="Gene3D" id="3.40.30.10">
    <property type="entry name" value="Glutaredoxin"/>
    <property type="match status" value="2"/>
</dbReference>
<evidence type="ECO:0000256" key="6">
    <source>
        <dbReference type="ARBA" id="ARBA00047388"/>
    </source>
</evidence>
<dbReference type="GO" id="GO:0004791">
    <property type="term" value="F:thioredoxin-disulfide reductase (NADPH) activity"/>
    <property type="evidence" value="ECO:0007669"/>
    <property type="project" value="InterPro"/>
</dbReference>
<dbReference type="Pfam" id="PF03107">
    <property type="entry name" value="C1_2"/>
    <property type="match status" value="1"/>
</dbReference>
<sequence>MRMGVEVQDTSFAAVAGQENVSGRSPGPASSRLASLLGSKERDYLLSRDGTQAKISDLEGKVVALYFSANWYPPSRNFNQFLIGAYQQLKFTNQPNFEIVFVSCDEDLNAFNNYRAGMPWLSVPFSDLETKKSLSRKFEIEGIPCLVILQPGSGKDVEENALKNGVELLHRFGVNAFPFTKQKLEQLEKDEKEKHDSQTLVNLLTNRDRDYVLSHHGARQQVPVASLVGKTIGLYFSAQWCLPCEKFTPKLVPIYHKIKANDDDEDDFEIVFVSSDRNHESYASYFSLMPWLALPFGDANIRSLAKHFDVQGIPCLVILGPDGRTVTAKGRSLINLYQENAFPFTESKVELLESQVDEEARDLPRKKLHGGHRHELNLVSQENGGGAFICCNCEEQGVGWAYQCLDCGYELHPKCVRVVEDHAVPEVASNG</sequence>
<evidence type="ECO:0000313" key="10">
    <source>
        <dbReference type="Proteomes" id="UP001154282"/>
    </source>
</evidence>
<dbReference type="CDD" id="cd03009">
    <property type="entry name" value="TryX_like_TryX_NRX"/>
    <property type="match status" value="1"/>
</dbReference>
<evidence type="ECO:0000256" key="2">
    <source>
        <dbReference type="ARBA" id="ARBA00022737"/>
    </source>
</evidence>
<dbReference type="PANTHER" id="PTHR13871">
    <property type="entry name" value="THIOREDOXIN"/>
    <property type="match status" value="1"/>
</dbReference>
<keyword evidence="3" id="KW-0560">Oxidoreductase</keyword>
<dbReference type="PANTHER" id="PTHR13871:SF7">
    <property type="entry name" value="NUCLEOREDOXIN 2-RELATED"/>
    <property type="match status" value="1"/>
</dbReference>
<dbReference type="AlphaFoldDB" id="A0AAV0HB83"/>
<keyword evidence="2" id="KW-0677">Repeat</keyword>
<name>A0AAV0HB83_9ROSI</name>
<dbReference type="InterPro" id="IPR013766">
    <property type="entry name" value="Thioredoxin_domain"/>
</dbReference>
<dbReference type="PROSITE" id="PS51352">
    <property type="entry name" value="THIOREDOXIN_2"/>
    <property type="match status" value="1"/>
</dbReference>
<keyword evidence="4" id="KW-0520">NAD</keyword>
<dbReference type="InterPro" id="IPR036249">
    <property type="entry name" value="Thioredoxin-like_sf"/>
</dbReference>